<organism evidence="2 3">
    <name type="scientific">Psychrobacillus mangrovi</name>
    <dbReference type="NCBI Taxonomy" id="3117745"/>
    <lineage>
        <taxon>Bacteria</taxon>
        <taxon>Bacillati</taxon>
        <taxon>Bacillota</taxon>
        <taxon>Bacilli</taxon>
        <taxon>Bacillales</taxon>
        <taxon>Bacillaceae</taxon>
        <taxon>Psychrobacillus</taxon>
    </lineage>
</organism>
<dbReference type="Proteomes" id="UP001364890">
    <property type="component" value="Unassembled WGS sequence"/>
</dbReference>
<dbReference type="Pfam" id="PF06691">
    <property type="entry name" value="DUF1189"/>
    <property type="match status" value="1"/>
</dbReference>
<feature type="transmembrane region" description="Helical" evidence="1">
    <location>
        <begin position="70"/>
        <end position="103"/>
    </location>
</feature>
<feature type="transmembrane region" description="Helical" evidence="1">
    <location>
        <begin position="115"/>
        <end position="136"/>
    </location>
</feature>
<evidence type="ECO:0000256" key="1">
    <source>
        <dbReference type="SAM" id="Phobius"/>
    </source>
</evidence>
<evidence type="ECO:0000313" key="3">
    <source>
        <dbReference type="Proteomes" id="UP001364890"/>
    </source>
</evidence>
<protein>
    <submittedName>
        <fullName evidence="2">DUF1189 family protein</fullName>
    </submittedName>
</protein>
<dbReference type="RefSeq" id="WP_336498462.1">
    <property type="nucleotide sequence ID" value="NZ_JBAWSY010000013.1"/>
</dbReference>
<comment type="caution">
    <text evidence="2">The sequence shown here is derived from an EMBL/GenBank/DDBJ whole genome shotgun (WGS) entry which is preliminary data.</text>
</comment>
<sequence length="166" mass="19399">MNLFQLFKASLLSPKKIAAFRLIPIGKVMQYIFIYILIITSISFVQFINGMSVQQANMEGLLEYFQEIRWLLYPFSFVFLFVLNTLLIFVRISILAYVGVIILSLLKRKGEYRHLWRSTLFASTIPMLLSIVVALFNISNGYIQLVIYVITFIYLFLACKNYPIKR</sequence>
<keyword evidence="3" id="KW-1185">Reference proteome</keyword>
<name>A0ABU8F9J3_9BACI</name>
<proteinExistence type="predicted"/>
<dbReference type="EMBL" id="JBAWSY010000013">
    <property type="protein sequence ID" value="MEI4770892.1"/>
    <property type="molecule type" value="Genomic_DNA"/>
</dbReference>
<feature type="transmembrane region" description="Helical" evidence="1">
    <location>
        <begin position="142"/>
        <end position="159"/>
    </location>
</feature>
<accession>A0ABU8F9J3</accession>
<feature type="transmembrane region" description="Helical" evidence="1">
    <location>
        <begin position="31"/>
        <end position="50"/>
    </location>
</feature>
<keyword evidence="1" id="KW-0812">Transmembrane</keyword>
<keyword evidence="1" id="KW-0472">Membrane</keyword>
<dbReference type="InterPro" id="IPR009574">
    <property type="entry name" value="DUF1189"/>
</dbReference>
<keyword evidence="1" id="KW-1133">Transmembrane helix</keyword>
<reference evidence="2 3" key="1">
    <citation type="submission" date="2024-01" db="EMBL/GenBank/DDBJ databases">
        <title>Seven novel Bacillus-like species.</title>
        <authorList>
            <person name="Liu G."/>
        </authorList>
    </citation>
    <scope>NUCLEOTIDE SEQUENCE [LARGE SCALE GENOMIC DNA]</scope>
    <source>
        <strain evidence="2 3">FJAT-51614</strain>
    </source>
</reference>
<gene>
    <name evidence="2" type="ORF">WAX74_14815</name>
</gene>
<evidence type="ECO:0000313" key="2">
    <source>
        <dbReference type="EMBL" id="MEI4770892.1"/>
    </source>
</evidence>